<dbReference type="EMBL" id="KZ452027">
    <property type="protein sequence ID" value="PKA50239.1"/>
    <property type="molecule type" value="Genomic_DNA"/>
</dbReference>
<proteinExistence type="predicted"/>
<reference evidence="2 3" key="1">
    <citation type="journal article" date="2017" name="Nature">
        <title>The Apostasia genome and the evolution of orchids.</title>
        <authorList>
            <person name="Zhang G.Q."/>
            <person name="Liu K.W."/>
            <person name="Li Z."/>
            <person name="Lohaus R."/>
            <person name="Hsiao Y.Y."/>
            <person name="Niu S.C."/>
            <person name="Wang J.Y."/>
            <person name="Lin Y.C."/>
            <person name="Xu Q."/>
            <person name="Chen L.J."/>
            <person name="Yoshida K."/>
            <person name="Fujiwara S."/>
            <person name="Wang Z.W."/>
            <person name="Zhang Y.Q."/>
            <person name="Mitsuda N."/>
            <person name="Wang M."/>
            <person name="Liu G.H."/>
            <person name="Pecoraro L."/>
            <person name="Huang H.X."/>
            <person name="Xiao X.J."/>
            <person name="Lin M."/>
            <person name="Wu X.Y."/>
            <person name="Wu W.L."/>
            <person name="Chen Y.Y."/>
            <person name="Chang S.B."/>
            <person name="Sakamoto S."/>
            <person name="Ohme-Takagi M."/>
            <person name="Yagi M."/>
            <person name="Zeng S.J."/>
            <person name="Shen C.Y."/>
            <person name="Yeh C.M."/>
            <person name="Luo Y.B."/>
            <person name="Tsai W.C."/>
            <person name="Van de Peer Y."/>
            <person name="Liu Z.J."/>
        </authorList>
    </citation>
    <scope>NUCLEOTIDE SEQUENCE [LARGE SCALE GENOMIC DNA]</scope>
    <source>
        <strain evidence="3">cv. Shenzhen</strain>
        <tissue evidence="2">Stem</tissue>
    </source>
</reference>
<feature type="signal peptide" evidence="1">
    <location>
        <begin position="1"/>
        <end position="21"/>
    </location>
</feature>
<name>A0A2I0A3X3_9ASPA</name>
<dbReference type="AlphaFoldDB" id="A0A2I0A3X3"/>
<keyword evidence="1" id="KW-0732">Signal</keyword>
<organism evidence="2 3">
    <name type="scientific">Apostasia shenzhenica</name>
    <dbReference type="NCBI Taxonomy" id="1088818"/>
    <lineage>
        <taxon>Eukaryota</taxon>
        <taxon>Viridiplantae</taxon>
        <taxon>Streptophyta</taxon>
        <taxon>Embryophyta</taxon>
        <taxon>Tracheophyta</taxon>
        <taxon>Spermatophyta</taxon>
        <taxon>Magnoliopsida</taxon>
        <taxon>Liliopsida</taxon>
        <taxon>Asparagales</taxon>
        <taxon>Orchidaceae</taxon>
        <taxon>Apostasioideae</taxon>
        <taxon>Apostasia</taxon>
    </lineage>
</organism>
<gene>
    <name evidence="2" type="ORF">AXF42_Ash017833</name>
</gene>
<accession>A0A2I0A3X3</accession>
<evidence type="ECO:0000256" key="1">
    <source>
        <dbReference type="SAM" id="SignalP"/>
    </source>
</evidence>
<feature type="chain" id="PRO_5014162426" evidence="1">
    <location>
        <begin position="22"/>
        <end position="163"/>
    </location>
</feature>
<evidence type="ECO:0000313" key="2">
    <source>
        <dbReference type="EMBL" id="PKA50239.1"/>
    </source>
</evidence>
<dbReference type="Proteomes" id="UP000236161">
    <property type="component" value="Unassembled WGS sequence"/>
</dbReference>
<sequence>MASFLLPSSFALLFLLSAASASPAANPSPSTDEVPAGGMARVMKEAKNDVVWRNPSFKEMSTIVVLAANYADTKQWSQDGINENLPSAPFAFKELVSVQVSRNGMDGEIMNYHLVIRVTLTVTGIPANSRERLLHGHVRRIGDSPPALVDWYFDNSGVPQGHH</sequence>
<keyword evidence="3" id="KW-1185">Reference proteome</keyword>
<evidence type="ECO:0000313" key="3">
    <source>
        <dbReference type="Proteomes" id="UP000236161"/>
    </source>
</evidence>
<protein>
    <submittedName>
        <fullName evidence="2">Uncharacterized protein</fullName>
    </submittedName>
</protein>